<accession>A0A367EL74</accession>
<comment type="caution">
    <text evidence="3">The sequence shown here is derived from an EMBL/GenBank/DDBJ whole genome shotgun (WGS) entry which is preliminary data.</text>
</comment>
<organism evidence="3 4">
    <name type="scientific">Streptomyces reniochalinae</name>
    <dbReference type="NCBI Taxonomy" id="2250578"/>
    <lineage>
        <taxon>Bacteria</taxon>
        <taxon>Bacillati</taxon>
        <taxon>Actinomycetota</taxon>
        <taxon>Actinomycetes</taxon>
        <taxon>Kitasatosporales</taxon>
        <taxon>Streptomycetaceae</taxon>
        <taxon>Streptomyces</taxon>
    </lineage>
</organism>
<name>A0A367EL74_9ACTN</name>
<evidence type="ECO:0000313" key="3">
    <source>
        <dbReference type="EMBL" id="RCG17960.1"/>
    </source>
</evidence>
<feature type="compositionally biased region" description="Basic and acidic residues" evidence="1">
    <location>
        <begin position="319"/>
        <end position="331"/>
    </location>
</feature>
<dbReference type="EMBL" id="QOIM01000034">
    <property type="protein sequence ID" value="RCG17960.1"/>
    <property type="molecule type" value="Genomic_DNA"/>
</dbReference>
<evidence type="ECO:0000256" key="2">
    <source>
        <dbReference type="SAM" id="Phobius"/>
    </source>
</evidence>
<proteinExistence type="predicted"/>
<protein>
    <submittedName>
        <fullName evidence="3">Uncharacterized protein</fullName>
    </submittedName>
</protein>
<dbReference type="Proteomes" id="UP000253507">
    <property type="component" value="Unassembled WGS sequence"/>
</dbReference>
<dbReference type="RefSeq" id="WP_114016075.1">
    <property type="nucleotide sequence ID" value="NZ_QOIM01000034.1"/>
</dbReference>
<keyword evidence="2" id="KW-1133">Transmembrane helix</keyword>
<keyword evidence="2" id="KW-0812">Transmembrane</keyword>
<evidence type="ECO:0000313" key="4">
    <source>
        <dbReference type="Proteomes" id="UP000253507"/>
    </source>
</evidence>
<feature type="region of interest" description="Disordered" evidence="1">
    <location>
        <begin position="141"/>
        <end position="369"/>
    </location>
</feature>
<sequence length="369" mass="38567">MIRNAIGSLLALIGAAAAVYSPFRPWYDGRLGRDFRLDALFQSAGITGAGAALFTGLFVLMLVAAVIAVLGVLARSRALVLVSGVLALGFTVLWMVRQGQAAGSLTAGGTGGLASGAWLGLGGGVLLLLAGAMMAGRRGVRHRAAAPSRTERDPDGDTLEQPYAGQPPPQQPYAGAPPPQQPYAGAPPSPPPAEPYPQPYPGQPGMRGAPPQQHYPGPQPPEPGAAPNEQPAPGPAAHQQPEPYGTRPHRQEPYATEPYQQEPYGTDPHAPEPYESRAGTQGAPLDEPYEPAPATTETGPQAEAERRAEAGPQAEGEMEAARTEEETEAGRGSDPMDNTRPFPTTPPPPGDRPGDENEDTWPHRGRDAA</sequence>
<feature type="compositionally biased region" description="Pro residues" evidence="1">
    <location>
        <begin position="217"/>
        <end position="234"/>
    </location>
</feature>
<dbReference type="AlphaFoldDB" id="A0A367EL74"/>
<feature type="transmembrane region" description="Helical" evidence="2">
    <location>
        <begin position="78"/>
        <end position="96"/>
    </location>
</feature>
<evidence type="ECO:0000256" key="1">
    <source>
        <dbReference type="SAM" id="MobiDB-lite"/>
    </source>
</evidence>
<feature type="transmembrane region" description="Helical" evidence="2">
    <location>
        <begin position="41"/>
        <end position="71"/>
    </location>
</feature>
<keyword evidence="2" id="KW-0472">Membrane</keyword>
<feature type="compositionally biased region" description="Pro residues" evidence="1">
    <location>
        <begin position="165"/>
        <end position="202"/>
    </location>
</feature>
<keyword evidence="4" id="KW-1185">Reference proteome</keyword>
<reference evidence="3 4" key="1">
    <citation type="submission" date="2018-06" db="EMBL/GenBank/DDBJ databases">
        <title>Streptomyces reniochalinae sp. nov. and Streptomyces diacarnus sp. nov. from marine sponges.</title>
        <authorList>
            <person name="Li L."/>
        </authorList>
    </citation>
    <scope>NUCLEOTIDE SEQUENCE [LARGE SCALE GENOMIC DNA]</scope>
    <source>
        <strain evidence="3 4">LHW50302</strain>
    </source>
</reference>
<gene>
    <name evidence="3" type="ORF">DQ392_14805</name>
</gene>
<dbReference type="OrthoDB" id="4338751at2"/>
<feature type="compositionally biased region" description="Basic and acidic residues" evidence="1">
    <location>
        <begin position="352"/>
        <end position="369"/>
    </location>
</feature>
<feature type="transmembrane region" description="Helical" evidence="2">
    <location>
        <begin position="116"/>
        <end position="135"/>
    </location>
</feature>